<dbReference type="Pfam" id="PF08241">
    <property type="entry name" value="Methyltransf_11"/>
    <property type="match status" value="1"/>
</dbReference>
<dbReference type="InterPro" id="IPR029063">
    <property type="entry name" value="SAM-dependent_MTases_sf"/>
</dbReference>
<dbReference type="AlphaFoldDB" id="K0J7K2"/>
<reference evidence="3 4" key="1">
    <citation type="submission" date="2011-01" db="EMBL/GenBank/DDBJ databases">
        <title>Whole genome sequence of Amphibacillus xylinus NBRC 15112.</title>
        <authorList>
            <person name="Nakazawa H."/>
            <person name="Katano Y."/>
            <person name="Nakamura S."/>
            <person name="Sasagawa M."/>
            <person name="Fukada J."/>
            <person name="Arai T."/>
            <person name="Sasakura N."/>
            <person name="Mochizuki D."/>
            <person name="Hosoyama A."/>
            <person name="Harada K."/>
            <person name="Horikawa H."/>
            <person name="Kato Y."/>
            <person name="Harada T."/>
            <person name="Sasaki K."/>
            <person name="Sekiguchi M."/>
            <person name="Hodoyama M."/>
            <person name="Nishiko R."/>
            <person name="Narita H."/>
            <person name="Hanamaki A."/>
            <person name="Hata C."/>
            <person name="Konno Y."/>
            <person name="Niimura Y."/>
            <person name="Yamazaki S."/>
            <person name="Fujita N."/>
        </authorList>
    </citation>
    <scope>NUCLEOTIDE SEQUENCE [LARGE SCALE GENOMIC DNA]</scope>
    <source>
        <strain evidence="4">ATCC 51415 / DSM 6626 / JCM 7361 / LMG 17667 / NBRC 15112 / Ep01</strain>
    </source>
</reference>
<accession>K0J7K2</accession>
<dbReference type="GO" id="GO:0032259">
    <property type="term" value="P:methylation"/>
    <property type="evidence" value="ECO:0007669"/>
    <property type="project" value="UniProtKB-KW"/>
</dbReference>
<evidence type="ECO:0000259" key="2">
    <source>
        <dbReference type="Pfam" id="PF08241"/>
    </source>
</evidence>
<dbReference type="Pfam" id="PF01909">
    <property type="entry name" value="NTP_transf_2"/>
    <property type="match status" value="1"/>
</dbReference>
<dbReference type="Gene3D" id="3.40.50.150">
    <property type="entry name" value="Vaccinia Virus protein VP39"/>
    <property type="match status" value="1"/>
</dbReference>
<protein>
    <submittedName>
        <fullName evidence="3">Putative methyltransferase</fullName>
    </submittedName>
</protein>
<evidence type="ECO:0000259" key="1">
    <source>
        <dbReference type="Pfam" id="PF01909"/>
    </source>
</evidence>
<keyword evidence="4" id="KW-1185">Reference proteome</keyword>
<dbReference type="eggNOG" id="COG2226">
    <property type="taxonomic scope" value="Bacteria"/>
</dbReference>
<dbReference type="PANTHER" id="PTHR43861:SF1">
    <property type="entry name" value="TRANS-ACONITATE 2-METHYLTRANSFERASE"/>
    <property type="match status" value="1"/>
</dbReference>
<dbReference type="InterPro" id="IPR043519">
    <property type="entry name" value="NT_sf"/>
</dbReference>
<proteinExistence type="predicted"/>
<dbReference type="InterPro" id="IPR013216">
    <property type="entry name" value="Methyltransf_11"/>
</dbReference>
<feature type="domain" description="Polymerase nucleotidyl transferase" evidence="1">
    <location>
        <begin position="28"/>
        <end position="76"/>
    </location>
</feature>
<dbReference type="PATRIC" id="fig|698758.3.peg.1377"/>
<dbReference type="Proteomes" id="UP000006294">
    <property type="component" value="Chromosome"/>
</dbReference>
<sequence>MNRIIKTVTDEYKSTLDTFVKRNIEILGENLVGIYLHGSATLGCFNPNISDLDLIIVINSNISDQIMKLARRIKMQENKYDHPLFFEKYSQMERSKNGLAGAGEWETLKRILPKFQNKHVLDLGCGYGWHCIYAMEKGASSVIGVDLSQKMLEVAKQKTKFKEVEYICQSIEDVEFPIDSFDIIISSLVFHYISDYKALIKKIYQMLKPGGELVFTLEHPIYTAHGSQDWYYNEAGEKAHFPLDHYFYEGKRETTFLGEKVLKQHRTLTTYLNTLILAGFTIQQVVEPVPSDNMLHDPEMKNELRRPMMLIVSAIK</sequence>
<dbReference type="PANTHER" id="PTHR43861">
    <property type="entry name" value="TRANS-ACONITATE 2-METHYLTRANSFERASE-RELATED"/>
    <property type="match status" value="1"/>
</dbReference>
<dbReference type="GO" id="GO:0008757">
    <property type="term" value="F:S-adenosylmethionine-dependent methyltransferase activity"/>
    <property type="evidence" value="ECO:0007669"/>
    <property type="project" value="InterPro"/>
</dbReference>
<dbReference type="RefSeq" id="WP_015010116.1">
    <property type="nucleotide sequence ID" value="NC_018704.1"/>
</dbReference>
<dbReference type="CDD" id="cd02440">
    <property type="entry name" value="AdoMet_MTases"/>
    <property type="match status" value="1"/>
</dbReference>
<keyword evidence="3" id="KW-0489">Methyltransferase</keyword>
<dbReference type="GO" id="GO:0016779">
    <property type="term" value="F:nucleotidyltransferase activity"/>
    <property type="evidence" value="ECO:0007669"/>
    <property type="project" value="InterPro"/>
</dbReference>
<dbReference type="HOGENOM" id="CLU_049749_4_0_9"/>
<dbReference type="KEGG" id="axl:AXY_13810"/>
<dbReference type="STRING" id="698758.AXY_13810"/>
<gene>
    <name evidence="3" type="ordered locus">AXY_13810</name>
</gene>
<evidence type="ECO:0000313" key="4">
    <source>
        <dbReference type="Proteomes" id="UP000006294"/>
    </source>
</evidence>
<name>K0J7K2_AMPXN</name>
<feature type="domain" description="Methyltransferase type 11" evidence="2">
    <location>
        <begin position="121"/>
        <end position="215"/>
    </location>
</feature>
<keyword evidence="3" id="KW-0808">Transferase</keyword>
<dbReference type="OrthoDB" id="9791837at2"/>
<dbReference type="Gene3D" id="3.30.460.10">
    <property type="entry name" value="Beta Polymerase, domain 2"/>
    <property type="match status" value="1"/>
</dbReference>
<dbReference type="SUPFAM" id="SSF81301">
    <property type="entry name" value="Nucleotidyltransferase"/>
    <property type="match status" value="1"/>
</dbReference>
<dbReference type="SUPFAM" id="SSF53335">
    <property type="entry name" value="S-adenosyl-L-methionine-dependent methyltransferases"/>
    <property type="match status" value="1"/>
</dbReference>
<evidence type="ECO:0000313" key="3">
    <source>
        <dbReference type="EMBL" id="BAM47513.1"/>
    </source>
</evidence>
<dbReference type="EMBL" id="AP012050">
    <property type="protein sequence ID" value="BAM47513.1"/>
    <property type="molecule type" value="Genomic_DNA"/>
</dbReference>
<organism evidence="3 4">
    <name type="scientific">Amphibacillus xylanus (strain ATCC 51415 / DSM 6626 / JCM 7361 / LMG 17667 / NBRC 15112 / Ep01)</name>
    <dbReference type="NCBI Taxonomy" id="698758"/>
    <lineage>
        <taxon>Bacteria</taxon>
        <taxon>Bacillati</taxon>
        <taxon>Bacillota</taxon>
        <taxon>Bacilli</taxon>
        <taxon>Bacillales</taxon>
        <taxon>Bacillaceae</taxon>
        <taxon>Amphibacillus</taxon>
    </lineage>
</organism>
<dbReference type="InterPro" id="IPR002934">
    <property type="entry name" value="Polymerase_NTP_transf_dom"/>
</dbReference>